<dbReference type="RefSeq" id="XP_014523822.1">
    <property type="nucleotide sequence ID" value="XM_014668336.2"/>
</dbReference>
<comment type="similarity">
    <text evidence="2 6">Belongs to the peptidase S54 family.</text>
</comment>
<evidence type="ECO:0000256" key="2">
    <source>
        <dbReference type="ARBA" id="ARBA00009045"/>
    </source>
</evidence>
<comment type="subcellular location">
    <subcellularLocation>
        <location evidence="1 6">Membrane</location>
        <topology evidence="1 6">Multi-pass membrane protein</topology>
    </subcellularLocation>
</comment>
<dbReference type="Proteomes" id="UP000087766">
    <property type="component" value="Unplaced"/>
</dbReference>
<evidence type="ECO:0000256" key="4">
    <source>
        <dbReference type="ARBA" id="ARBA00022989"/>
    </source>
</evidence>
<evidence type="ECO:0000256" key="3">
    <source>
        <dbReference type="ARBA" id="ARBA00022692"/>
    </source>
</evidence>
<keyword evidence="4 6" id="KW-1133">Transmembrane helix</keyword>
<dbReference type="GO" id="GO:0004252">
    <property type="term" value="F:serine-type endopeptidase activity"/>
    <property type="evidence" value="ECO:0007669"/>
    <property type="project" value="InterPro"/>
</dbReference>
<evidence type="ECO:0000256" key="1">
    <source>
        <dbReference type="ARBA" id="ARBA00004141"/>
    </source>
</evidence>
<keyword evidence="6" id="KW-0645">Protease</keyword>
<sequence>MARRDLETGGGRTKNNRTEENYTAHESSNLYEADTHWTWLVPMFVGANIVVFVIFMYINNCPKNNLGPQGGCVAKFLGRFSFEPMQENPLLGPSSSTLTKMGALRWDNVVNGPQGWRLIICIWLHTGIIHLLANMLSLVFIGILEQQCGFGRIGVIYLVTIQDQYHEFNLVDKVVEGEEGNVRRLLVYRRRKKVT</sequence>
<proteinExistence type="inferred from homology"/>
<dbReference type="GeneID" id="106780093"/>
<dbReference type="InterPro" id="IPR002610">
    <property type="entry name" value="Peptidase_S54_rhomboid-like"/>
</dbReference>
<evidence type="ECO:0000313" key="10">
    <source>
        <dbReference type="RefSeq" id="XP_014523822.1"/>
    </source>
</evidence>
<evidence type="ECO:0000256" key="6">
    <source>
        <dbReference type="RuleBase" id="RU362115"/>
    </source>
</evidence>
<name>A0A1S3W038_VIGRR</name>
<dbReference type="GO" id="GO:0016020">
    <property type="term" value="C:membrane"/>
    <property type="evidence" value="ECO:0007669"/>
    <property type="project" value="UniProtKB-SubCell"/>
</dbReference>
<keyword evidence="9" id="KW-1185">Reference proteome</keyword>
<dbReference type="GO" id="GO:0006508">
    <property type="term" value="P:proteolysis"/>
    <property type="evidence" value="ECO:0007669"/>
    <property type="project" value="UniProtKB-KW"/>
</dbReference>
<dbReference type="InterPro" id="IPR022764">
    <property type="entry name" value="Peptidase_S54_rhomboid_dom"/>
</dbReference>
<comment type="caution">
    <text evidence="6">Lacks conserved residue(s) required for the propagation of feature annotation.</text>
</comment>
<dbReference type="SUPFAM" id="SSF144091">
    <property type="entry name" value="Rhomboid-like"/>
    <property type="match status" value="1"/>
</dbReference>
<evidence type="ECO:0000313" key="9">
    <source>
        <dbReference type="Proteomes" id="UP000087766"/>
    </source>
</evidence>
<keyword evidence="6" id="KW-0720">Serine protease</keyword>
<accession>A0A1S3W038</accession>
<keyword evidence="5 6" id="KW-0472">Membrane</keyword>
<feature type="domain" description="Peptidase S54 rhomboid" evidence="8">
    <location>
        <begin position="114"/>
        <end position="160"/>
    </location>
</feature>
<keyword evidence="6" id="KW-0378">Hydrolase</keyword>
<dbReference type="AlphaFoldDB" id="A0A1S3W038"/>
<dbReference type="PANTHER" id="PTHR22936">
    <property type="entry name" value="RHOMBOID-RELATED"/>
    <property type="match status" value="1"/>
</dbReference>
<feature type="region of interest" description="Disordered" evidence="7">
    <location>
        <begin position="1"/>
        <end position="21"/>
    </location>
</feature>
<evidence type="ECO:0000256" key="5">
    <source>
        <dbReference type="ARBA" id="ARBA00023136"/>
    </source>
</evidence>
<comment type="function">
    <text evidence="6">Serine protease involved in intramembrane proteolysis.</text>
</comment>
<dbReference type="EC" id="3.4.21.105" evidence="6"/>
<keyword evidence="3 6" id="KW-0812">Transmembrane</keyword>
<dbReference type="KEGG" id="vra:106780093"/>
<reference evidence="10" key="1">
    <citation type="submission" date="2025-08" db="UniProtKB">
        <authorList>
            <consortium name="RefSeq"/>
        </authorList>
    </citation>
    <scope>IDENTIFICATION</scope>
    <source>
        <tissue evidence="10">Leaf</tissue>
    </source>
</reference>
<feature type="transmembrane region" description="Helical" evidence="6">
    <location>
        <begin position="118"/>
        <end position="144"/>
    </location>
</feature>
<dbReference type="InterPro" id="IPR035952">
    <property type="entry name" value="Rhomboid-like_sf"/>
</dbReference>
<gene>
    <name evidence="10" type="primary">LOC106780093</name>
</gene>
<dbReference type="Gene3D" id="1.20.1540.10">
    <property type="entry name" value="Rhomboid-like"/>
    <property type="match status" value="1"/>
</dbReference>
<feature type="transmembrane region" description="Helical" evidence="6">
    <location>
        <begin position="37"/>
        <end position="58"/>
    </location>
</feature>
<evidence type="ECO:0000256" key="7">
    <source>
        <dbReference type="SAM" id="MobiDB-lite"/>
    </source>
</evidence>
<organism evidence="9 10">
    <name type="scientific">Vigna radiata var. radiata</name>
    <name type="common">Mung bean</name>
    <name type="synonym">Phaseolus aureus</name>
    <dbReference type="NCBI Taxonomy" id="3916"/>
    <lineage>
        <taxon>Eukaryota</taxon>
        <taxon>Viridiplantae</taxon>
        <taxon>Streptophyta</taxon>
        <taxon>Embryophyta</taxon>
        <taxon>Tracheophyta</taxon>
        <taxon>Spermatophyta</taxon>
        <taxon>Magnoliopsida</taxon>
        <taxon>eudicotyledons</taxon>
        <taxon>Gunneridae</taxon>
        <taxon>Pentapetalae</taxon>
        <taxon>rosids</taxon>
        <taxon>fabids</taxon>
        <taxon>Fabales</taxon>
        <taxon>Fabaceae</taxon>
        <taxon>Papilionoideae</taxon>
        <taxon>50 kb inversion clade</taxon>
        <taxon>NPAAA clade</taxon>
        <taxon>indigoferoid/millettioid clade</taxon>
        <taxon>Phaseoleae</taxon>
        <taxon>Vigna</taxon>
    </lineage>
</organism>
<comment type="catalytic activity">
    <reaction evidence="6">
        <text>Cleaves type-1 transmembrane domains using a catalytic dyad composed of serine and histidine that are contributed by different transmembrane domains.</text>
        <dbReference type="EC" id="3.4.21.105"/>
    </reaction>
</comment>
<protein>
    <recommendedName>
        <fullName evidence="6">RHOMBOID-like protein</fullName>
        <ecNumber evidence="6">3.4.21.105</ecNumber>
    </recommendedName>
</protein>
<dbReference type="Pfam" id="PF01694">
    <property type="entry name" value="Rhomboid"/>
    <property type="match status" value="1"/>
</dbReference>
<evidence type="ECO:0000259" key="8">
    <source>
        <dbReference type="Pfam" id="PF01694"/>
    </source>
</evidence>
<dbReference type="PANTHER" id="PTHR22936:SF86">
    <property type="entry name" value="RHOMBOID-LIKE PROTEIN 3"/>
    <property type="match status" value="1"/>
</dbReference>
<dbReference type="OrthoDB" id="418595at2759"/>